<dbReference type="CDD" id="cd06587">
    <property type="entry name" value="VOC"/>
    <property type="match status" value="1"/>
</dbReference>
<dbReference type="Pfam" id="PF00903">
    <property type="entry name" value="Glyoxalase"/>
    <property type="match status" value="1"/>
</dbReference>
<comment type="caution">
    <text evidence="2">The sequence shown here is derived from an EMBL/GenBank/DDBJ whole genome shotgun (WGS) entry which is preliminary data.</text>
</comment>
<dbReference type="Proteomes" id="UP000613512">
    <property type="component" value="Unassembled WGS sequence"/>
</dbReference>
<proteinExistence type="predicted"/>
<protein>
    <recommendedName>
        <fullName evidence="1">VOC domain-containing protein</fullName>
    </recommendedName>
</protein>
<reference evidence="2" key="2">
    <citation type="submission" date="2020-09" db="EMBL/GenBank/DDBJ databases">
        <authorList>
            <person name="Sun Q."/>
            <person name="Zhou Y."/>
        </authorList>
    </citation>
    <scope>NUCLEOTIDE SEQUENCE</scope>
    <source>
        <strain evidence="2">CGMCC 1.12408</strain>
    </source>
</reference>
<dbReference type="RefSeq" id="WP_188384744.1">
    <property type="nucleotide sequence ID" value="NZ_BMEY01000010.1"/>
</dbReference>
<feature type="domain" description="VOC" evidence="1">
    <location>
        <begin position="8"/>
        <end position="124"/>
    </location>
</feature>
<gene>
    <name evidence="2" type="ORF">GCM10008025_22330</name>
</gene>
<evidence type="ECO:0000313" key="2">
    <source>
        <dbReference type="EMBL" id="GGA78384.1"/>
    </source>
</evidence>
<evidence type="ECO:0000313" key="3">
    <source>
        <dbReference type="Proteomes" id="UP000613512"/>
    </source>
</evidence>
<dbReference type="InterPro" id="IPR037523">
    <property type="entry name" value="VOC_core"/>
</dbReference>
<evidence type="ECO:0000259" key="1">
    <source>
        <dbReference type="PROSITE" id="PS51819"/>
    </source>
</evidence>
<dbReference type="Gene3D" id="3.10.180.10">
    <property type="entry name" value="2,3-Dihydroxybiphenyl 1,2-Dioxygenase, domain 1"/>
    <property type="match status" value="1"/>
</dbReference>
<organism evidence="2 3">
    <name type="scientific">Ornithinibacillus halotolerans</name>
    <dbReference type="NCBI Taxonomy" id="1274357"/>
    <lineage>
        <taxon>Bacteria</taxon>
        <taxon>Bacillati</taxon>
        <taxon>Bacillota</taxon>
        <taxon>Bacilli</taxon>
        <taxon>Bacillales</taxon>
        <taxon>Bacillaceae</taxon>
        <taxon>Ornithinibacillus</taxon>
    </lineage>
</organism>
<name>A0A916W8R7_9BACI</name>
<dbReference type="EMBL" id="BMEY01000010">
    <property type="protein sequence ID" value="GGA78384.1"/>
    <property type="molecule type" value="Genomic_DNA"/>
</dbReference>
<keyword evidence="3" id="KW-1185">Reference proteome</keyword>
<dbReference type="InterPro" id="IPR004360">
    <property type="entry name" value="Glyas_Fos-R_dOase_dom"/>
</dbReference>
<dbReference type="InterPro" id="IPR029068">
    <property type="entry name" value="Glyas_Bleomycin-R_OHBP_Dase"/>
</dbReference>
<reference evidence="2" key="1">
    <citation type="journal article" date="2014" name="Int. J. Syst. Evol. Microbiol.">
        <title>Complete genome sequence of Corynebacterium casei LMG S-19264T (=DSM 44701T), isolated from a smear-ripened cheese.</title>
        <authorList>
            <consortium name="US DOE Joint Genome Institute (JGI-PGF)"/>
            <person name="Walter F."/>
            <person name="Albersmeier A."/>
            <person name="Kalinowski J."/>
            <person name="Ruckert C."/>
        </authorList>
    </citation>
    <scope>NUCLEOTIDE SEQUENCE</scope>
    <source>
        <strain evidence="2">CGMCC 1.12408</strain>
    </source>
</reference>
<dbReference type="AlphaFoldDB" id="A0A916W8R7"/>
<accession>A0A916W8R7</accession>
<dbReference type="SUPFAM" id="SSF54593">
    <property type="entry name" value="Glyoxalase/Bleomycin resistance protein/Dihydroxybiphenyl dioxygenase"/>
    <property type="match status" value="1"/>
</dbReference>
<dbReference type="PROSITE" id="PS51819">
    <property type="entry name" value="VOC"/>
    <property type="match status" value="1"/>
</dbReference>
<sequence>MNNPIQNKMNTIFIHVTDLAQSVKWYSDLLGQDYDLNTVQRPVYNLKVDQQVGITLDAGPEGEVKKLGNQSYPLFNFHTDNIDEAYNFIKQLDYDVESEIVRFEDFSYFNLKDPDGNIIMICTG</sequence>